<evidence type="ECO:0000313" key="5">
    <source>
        <dbReference type="Proteomes" id="UP000229390"/>
    </source>
</evidence>
<gene>
    <name evidence="4" type="ORF">COT34_01785</name>
</gene>
<organism evidence="4 5">
    <name type="scientific">Candidatus Nealsonbacteria bacterium CG08_land_8_20_14_0_20_43_11</name>
    <dbReference type="NCBI Taxonomy" id="1974706"/>
    <lineage>
        <taxon>Bacteria</taxon>
        <taxon>Candidatus Nealsoniibacteriota</taxon>
    </lineage>
</organism>
<dbReference type="GO" id="GO:0000160">
    <property type="term" value="P:phosphorelay signal transduction system"/>
    <property type="evidence" value="ECO:0007669"/>
    <property type="project" value="InterPro"/>
</dbReference>
<dbReference type="AlphaFoldDB" id="A0A2M6T0H7"/>
<comment type="caution">
    <text evidence="4">The sequence shown here is derived from an EMBL/GenBank/DDBJ whole genome shotgun (WGS) entry which is preliminary data.</text>
</comment>
<dbReference type="InterPro" id="IPR001789">
    <property type="entry name" value="Sig_transdc_resp-reg_receiver"/>
</dbReference>
<accession>A0A2M6T0H7</accession>
<sequence length="128" mass="14485">MPKKILIIEDETIMLNLLRRKLLGDGYEVYSAGDGEEGLEKMKEVKPDLVLLDIVMPKLSGIEVLERLQTEKEIKDIPIIVISNSGQPVEIDKAKKLGAKDWLVKTEFDPREVREKVEKQIGPSSESK</sequence>
<evidence type="ECO:0000259" key="3">
    <source>
        <dbReference type="PROSITE" id="PS50110"/>
    </source>
</evidence>
<dbReference type="PANTHER" id="PTHR44591:SF3">
    <property type="entry name" value="RESPONSE REGULATORY DOMAIN-CONTAINING PROTEIN"/>
    <property type="match status" value="1"/>
</dbReference>
<evidence type="ECO:0000313" key="4">
    <source>
        <dbReference type="EMBL" id="PIS38812.1"/>
    </source>
</evidence>
<reference evidence="5" key="1">
    <citation type="submission" date="2017-09" db="EMBL/GenBank/DDBJ databases">
        <title>Depth-based differentiation of microbial function through sediment-hosted aquifers and enrichment of novel symbionts in the deep terrestrial subsurface.</title>
        <authorList>
            <person name="Probst A.J."/>
            <person name="Ladd B."/>
            <person name="Jarett J.K."/>
            <person name="Geller-Mcgrath D.E."/>
            <person name="Sieber C.M.K."/>
            <person name="Emerson J.B."/>
            <person name="Anantharaman K."/>
            <person name="Thomas B.C."/>
            <person name="Malmstrom R."/>
            <person name="Stieglmeier M."/>
            <person name="Klingl A."/>
            <person name="Woyke T."/>
            <person name="Ryan C.M."/>
            <person name="Banfield J.F."/>
        </authorList>
    </citation>
    <scope>NUCLEOTIDE SEQUENCE [LARGE SCALE GENOMIC DNA]</scope>
</reference>
<dbReference type="PROSITE" id="PS50110">
    <property type="entry name" value="RESPONSE_REGULATORY"/>
    <property type="match status" value="1"/>
</dbReference>
<dbReference type="InterPro" id="IPR050595">
    <property type="entry name" value="Bact_response_regulator"/>
</dbReference>
<dbReference type="PANTHER" id="PTHR44591">
    <property type="entry name" value="STRESS RESPONSE REGULATOR PROTEIN 1"/>
    <property type="match status" value="1"/>
</dbReference>
<dbReference type="SUPFAM" id="SSF52172">
    <property type="entry name" value="CheY-like"/>
    <property type="match status" value="1"/>
</dbReference>
<feature type="domain" description="Response regulatory" evidence="3">
    <location>
        <begin position="4"/>
        <end position="120"/>
    </location>
</feature>
<proteinExistence type="predicted"/>
<protein>
    <submittedName>
        <fullName evidence="4">Response regulator</fullName>
    </submittedName>
</protein>
<dbReference type="InterPro" id="IPR011006">
    <property type="entry name" value="CheY-like_superfamily"/>
</dbReference>
<dbReference type="EMBL" id="PEYE01000030">
    <property type="protein sequence ID" value="PIS38812.1"/>
    <property type="molecule type" value="Genomic_DNA"/>
</dbReference>
<evidence type="ECO:0000256" key="1">
    <source>
        <dbReference type="ARBA" id="ARBA00022553"/>
    </source>
</evidence>
<feature type="modified residue" description="4-aspartylphosphate" evidence="2">
    <location>
        <position position="53"/>
    </location>
</feature>
<dbReference type="Proteomes" id="UP000229390">
    <property type="component" value="Unassembled WGS sequence"/>
</dbReference>
<name>A0A2M6T0H7_9BACT</name>
<dbReference type="CDD" id="cd00156">
    <property type="entry name" value="REC"/>
    <property type="match status" value="1"/>
</dbReference>
<evidence type="ECO:0000256" key="2">
    <source>
        <dbReference type="PROSITE-ProRule" id="PRU00169"/>
    </source>
</evidence>
<dbReference type="Gene3D" id="3.40.50.2300">
    <property type="match status" value="1"/>
</dbReference>
<dbReference type="SMART" id="SM00448">
    <property type="entry name" value="REC"/>
    <property type="match status" value="1"/>
</dbReference>
<keyword evidence="1 2" id="KW-0597">Phosphoprotein</keyword>
<dbReference type="Pfam" id="PF00072">
    <property type="entry name" value="Response_reg"/>
    <property type="match status" value="1"/>
</dbReference>